<comment type="caution">
    <text evidence="2">The sequence shown here is derived from an EMBL/GenBank/DDBJ whole genome shotgun (WGS) entry which is preliminary data.</text>
</comment>
<feature type="transmembrane region" description="Helical" evidence="1">
    <location>
        <begin position="61"/>
        <end position="82"/>
    </location>
</feature>
<dbReference type="EMBL" id="JAHRIQ010025605">
    <property type="protein sequence ID" value="MEQ2229761.1"/>
    <property type="molecule type" value="Genomic_DNA"/>
</dbReference>
<dbReference type="Proteomes" id="UP001482620">
    <property type="component" value="Unassembled WGS sequence"/>
</dbReference>
<keyword evidence="1" id="KW-0812">Transmembrane</keyword>
<organism evidence="2 3">
    <name type="scientific">Ilyodon furcidens</name>
    <name type="common">goldbreast splitfin</name>
    <dbReference type="NCBI Taxonomy" id="33524"/>
    <lineage>
        <taxon>Eukaryota</taxon>
        <taxon>Metazoa</taxon>
        <taxon>Chordata</taxon>
        <taxon>Craniata</taxon>
        <taxon>Vertebrata</taxon>
        <taxon>Euteleostomi</taxon>
        <taxon>Actinopterygii</taxon>
        <taxon>Neopterygii</taxon>
        <taxon>Teleostei</taxon>
        <taxon>Neoteleostei</taxon>
        <taxon>Acanthomorphata</taxon>
        <taxon>Ovalentaria</taxon>
        <taxon>Atherinomorphae</taxon>
        <taxon>Cyprinodontiformes</taxon>
        <taxon>Goodeidae</taxon>
        <taxon>Ilyodon</taxon>
    </lineage>
</organism>
<evidence type="ECO:0000313" key="3">
    <source>
        <dbReference type="Proteomes" id="UP001482620"/>
    </source>
</evidence>
<protein>
    <submittedName>
        <fullName evidence="2">Uncharacterized protein</fullName>
    </submittedName>
</protein>
<proteinExistence type="predicted"/>
<sequence>MLQKTIYFVSQKAVQEAVQILGMVNSFYNFWTCYLIFFVFQKQICLCFLSNLTTDDLKISYLVYFWSAAVACGYVTPVFNIYQQEAALSYFGLITSYNLSFCKSQMSHTGI</sequence>
<keyword evidence="1" id="KW-1133">Transmembrane helix</keyword>
<evidence type="ECO:0000313" key="2">
    <source>
        <dbReference type="EMBL" id="MEQ2229761.1"/>
    </source>
</evidence>
<keyword evidence="3" id="KW-1185">Reference proteome</keyword>
<feature type="transmembrane region" description="Helical" evidence="1">
    <location>
        <begin position="20"/>
        <end position="40"/>
    </location>
</feature>
<gene>
    <name evidence="2" type="ORF">ILYODFUR_022210</name>
</gene>
<evidence type="ECO:0000256" key="1">
    <source>
        <dbReference type="SAM" id="Phobius"/>
    </source>
</evidence>
<name>A0ABV0TCM8_9TELE</name>
<accession>A0ABV0TCM8</accession>
<keyword evidence="1" id="KW-0472">Membrane</keyword>
<reference evidence="2 3" key="1">
    <citation type="submission" date="2021-06" db="EMBL/GenBank/DDBJ databases">
        <authorList>
            <person name="Palmer J.M."/>
        </authorList>
    </citation>
    <scope>NUCLEOTIDE SEQUENCE [LARGE SCALE GENOMIC DNA]</scope>
    <source>
        <strain evidence="3">if_2019</strain>
        <tissue evidence="2">Muscle</tissue>
    </source>
</reference>